<dbReference type="PANTHER" id="PTHR24216:SF65">
    <property type="entry name" value="PAXILLIN-LIKE PROTEIN 1"/>
    <property type="match status" value="1"/>
</dbReference>
<keyword evidence="5" id="KW-1185">Reference proteome</keyword>
<protein>
    <recommendedName>
        <fullName evidence="3">Peptidase M11 gametolysin domain-containing protein</fullName>
    </recommendedName>
</protein>
<keyword evidence="2" id="KW-0732">Signal</keyword>
<evidence type="ECO:0000256" key="2">
    <source>
        <dbReference type="SAM" id="SignalP"/>
    </source>
</evidence>
<feature type="domain" description="Peptidase M11 gametolysin" evidence="3">
    <location>
        <begin position="172"/>
        <end position="457"/>
    </location>
</feature>
<evidence type="ECO:0000313" key="4">
    <source>
        <dbReference type="EMBL" id="GIL66420.1"/>
    </source>
</evidence>
<dbReference type="InterPro" id="IPR008752">
    <property type="entry name" value="Peptidase_M11"/>
</dbReference>
<comment type="caution">
    <text evidence="4">The sequence shown here is derived from an EMBL/GenBank/DDBJ whole genome shotgun (WGS) entry which is preliminary data.</text>
</comment>
<feature type="non-terminal residue" evidence="4">
    <location>
        <position position="605"/>
    </location>
</feature>
<reference evidence="4" key="1">
    <citation type="journal article" date="2021" name="Proc. Natl. Acad. Sci. U.S.A.">
        <title>Three genomes in the algal genus Volvox reveal the fate of a haploid sex-determining region after a transition to homothallism.</title>
        <authorList>
            <person name="Yamamoto K."/>
            <person name="Hamaji T."/>
            <person name="Kawai-Toyooka H."/>
            <person name="Matsuzaki R."/>
            <person name="Takahashi F."/>
            <person name="Nishimura Y."/>
            <person name="Kawachi M."/>
            <person name="Noguchi H."/>
            <person name="Minakuchi Y."/>
            <person name="Umen J.G."/>
            <person name="Toyoda A."/>
            <person name="Nozaki H."/>
        </authorList>
    </citation>
    <scope>NUCLEOTIDE SEQUENCE</scope>
    <source>
        <strain evidence="4">NIES-3780</strain>
    </source>
</reference>
<dbReference type="PANTHER" id="PTHR24216">
    <property type="entry name" value="PAXILLIN-RELATED"/>
    <property type="match status" value="1"/>
</dbReference>
<feature type="chain" id="PRO_5035156515" description="Peptidase M11 gametolysin domain-containing protein" evidence="2">
    <location>
        <begin position="47"/>
        <end position="605"/>
    </location>
</feature>
<evidence type="ECO:0000313" key="5">
    <source>
        <dbReference type="Proteomes" id="UP000747399"/>
    </source>
</evidence>
<proteinExistence type="predicted"/>
<dbReference type="Pfam" id="PF05548">
    <property type="entry name" value="Peptidase_M11"/>
    <property type="match status" value="1"/>
</dbReference>
<feature type="signal peptide" evidence="2">
    <location>
        <begin position="1"/>
        <end position="46"/>
    </location>
</feature>
<name>A0A8J4BSM9_9CHLO</name>
<feature type="compositionally biased region" description="Pro residues" evidence="1">
    <location>
        <begin position="511"/>
        <end position="556"/>
    </location>
</feature>
<dbReference type="AlphaFoldDB" id="A0A8J4BSM9"/>
<gene>
    <name evidence="4" type="ORF">Vafri_19938</name>
</gene>
<sequence length="605" mass="65875">MAPGNCDSRWSFELLPYTWQRRFQRFLLSLLLLVATSLLALDGASAATPPSPVPQSPPAQMLTSPLLLRSPLPQPRIAASVLSIYIQGKLLYRTTKPIGSWLLTSINGSRSSYMLPNQPVDILSGEEIPPGRGVLLTCFLPNTSTTTCSKITNARITQAAMPAAQSTNITLRVLVMVVSLSNSSECKSRGGANVTQVQNAFLGPNGYADFFRNCSYDMMVFDRKNFMVMPTVIPCSTTIIADCNVDAIVNNAAEFQLLAGIEAETYTHSVYILPDGLARTCNWMGLAVIPGTKTWFMPDMFGIFSKGVVMQEILHNFGLYHGWKDGQEYDDYSTAMGRGHSCPSAPELWRLGWATPLAQLNSSSFPMATYKNFTLPATYLGPRGVMIKIQPNWLGELYTKNMYLALRVKMAGDIDLIENFNGKLNIHELNNAIDNGIFTEGDPKVSFIGAYDPGSSVTIFNYKLHLLVGVFDSKTSTIIVTLCRFVTGLNECTADAPPSPPKSSTRLTSPSNPPISMPPSPWTPSLSPPNPPSPMLPSPWGPPFKPKSPTPLPPLTPRRSPLATSPPPRPPQPISPPQPPSPPQRLAPPAPRPPRPPTVGKPCTD</sequence>
<evidence type="ECO:0000256" key="1">
    <source>
        <dbReference type="SAM" id="MobiDB-lite"/>
    </source>
</evidence>
<evidence type="ECO:0000259" key="3">
    <source>
        <dbReference type="Pfam" id="PF05548"/>
    </source>
</evidence>
<organism evidence="4 5">
    <name type="scientific">Volvox africanus</name>
    <dbReference type="NCBI Taxonomy" id="51714"/>
    <lineage>
        <taxon>Eukaryota</taxon>
        <taxon>Viridiplantae</taxon>
        <taxon>Chlorophyta</taxon>
        <taxon>core chlorophytes</taxon>
        <taxon>Chlorophyceae</taxon>
        <taxon>CS clade</taxon>
        <taxon>Chlamydomonadales</taxon>
        <taxon>Volvocaceae</taxon>
        <taxon>Volvox</taxon>
    </lineage>
</organism>
<dbReference type="Proteomes" id="UP000747399">
    <property type="component" value="Unassembled WGS sequence"/>
</dbReference>
<accession>A0A8J4BSM9</accession>
<feature type="region of interest" description="Disordered" evidence="1">
    <location>
        <begin position="491"/>
        <end position="605"/>
    </location>
</feature>
<feature type="compositionally biased region" description="Pro residues" evidence="1">
    <location>
        <begin position="564"/>
        <end position="599"/>
    </location>
</feature>
<dbReference type="EMBL" id="BNCO01000084">
    <property type="protein sequence ID" value="GIL66420.1"/>
    <property type="molecule type" value="Genomic_DNA"/>
</dbReference>